<evidence type="ECO:0000313" key="3">
    <source>
        <dbReference type="EMBL" id="KAK0957364.1"/>
    </source>
</evidence>
<dbReference type="Proteomes" id="UP001175353">
    <property type="component" value="Unassembled WGS sequence"/>
</dbReference>
<feature type="domain" description="Hemerythrin-like" evidence="1">
    <location>
        <begin position="33"/>
        <end position="156"/>
    </location>
</feature>
<protein>
    <recommendedName>
        <fullName evidence="1">Hemerythrin-like domain-containing protein</fullName>
    </recommendedName>
</protein>
<dbReference type="PANTHER" id="PTHR38048">
    <property type="entry name" value="EXPRESSED PROTEIN"/>
    <property type="match status" value="1"/>
</dbReference>
<dbReference type="InterPro" id="IPR012312">
    <property type="entry name" value="Hemerythrin-like"/>
</dbReference>
<dbReference type="PANTHER" id="PTHR38048:SF2">
    <property type="entry name" value="HEMERYTHRIN-LIKE DOMAIN-CONTAINING PROTEIN"/>
    <property type="match status" value="1"/>
</dbReference>
<reference evidence="3" key="2">
    <citation type="submission" date="2023-06" db="EMBL/GenBank/DDBJ databases">
        <title>Black Yeasts Isolated from many extreme environments.</title>
        <authorList>
            <person name="Coleine C."/>
            <person name="Stajich J.E."/>
            <person name="Selbmann L."/>
        </authorList>
    </citation>
    <scope>NUCLEOTIDE SEQUENCE</scope>
    <source>
        <strain evidence="3">CCFEE 5200</strain>
    </source>
</reference>
<comment type="caution">
    <text evidence="3">The sequence shown here is derived from an EMBL/GenBank/DDBJ whole genome shotgun (WGS) entry which is preliminary data.</text>
</comment>
<sequence>MPQHWADGPRPLISTLPFSSSSSHSAYYVATQMALAHNGILRGLNSIYLQAPHVPRDSSNDVRDFLTYCSCWCESMHHHHEAEEQDFFPNIERISGVDGLMSRNVEQHRAFTPGFDEFQTYAKTCAVKDYDGQKIRSLVESFAEPLTKHLHEEIDTLRALDECDSESVRQAYQRLEKTLMATDNVRSYCPILLDGLLTMTQYRIAPLVFGTADRSFEGGIHDFPKVPFFVPYVIHYVFARAYRGAWRYNPCTLWRDPQELAFKGPS</sequence>
<evidence type="ECO:0000259" key="1">
    <source>
        <dbReference type="Pfam" id="PF01814"/>
    </source>
</evidence>
<dbReference type="Gene3D" id="1.20.120.520">
    <property type="entry name" value="nmb1532 protein domain like"/>
    <property type="match status" value="1"/>
</dbReference>
<gene>
    <name evidence="2" type="ORF">LTR82_002825</name>
    <name evidence="3" type="ORF">LTR91_021916</name>
</gene>
<dbReference type="Proteomes" id="UP001168146">
    <property type="component" value="Unassembled WGS sequence"/>
</dbReference>
<proteinExistence type="predicted"/>
<name>A0AAN6H741_9PEZI</name>
<dbReference type="Pfam" id="PF01814">
    <property type="entry name" value="Hemerythrin"/>
    <property type="match status" value="1"/>
</dbReference>
<dbReference type="EMBL" id="JASUXU010000005">
    <property type="protein sequence ID" value="KAK0326080.1"/>
    <property type="molecule type" value="Genomic_DNA"/>
</dbReference>
<organism evidence="3 4">
    <name type="scientific">Friedmanniomyces endolithicus</name>
    <dbReference type="NCBI Taxonomy" id="329885"/>
    <lineage>
        <taxon>Eukaryota</taxon>
        <taxon>Fungi</taxon>
        <taxon>Dikarya</taxon>
        <taxon>Ascomycota</taxon>
        <taxon>Pezizomycotina</taxon>
        <taxon>Dothideomycetes</taxon>
        <taxon>Dothideomycetidae</taxon>
        <taxon>Mycosphaerellales</taxon>
        <taxon>Teratosphaeriaceae</taxon>
        <taxon>Friedmanniomyces</taxon>
    </lineage>
</organism>
<keyword evidence="4" id="KW-1185">Reference proteome</keyword>
<evidence type="ECO:0000313" key="2">
    <source>
        <dbReference type="EMBL" id="KAK0326080.1"/>
    </source>
</evidence>
<dbReference type="InterPro" id="IPR053206">
    <property type="entry name" value="Dimeric_xanthone_biosynth"/>
</dbReference>
<evidence type="ECO:0000313" key="4">
    <source>
        <dbReference type="Proteomes" id="UP001175353"/>
    </source>
</evidence>
<reference evidence="2" key="1">
    <citation type="submission" date="2021-12" db="EMBL/GenBank/DDBJ databases">
        <title>Black yeast isolated from Biological Soil Crust.</title>
        <authorList>
            <person name="Kurbessoian T."/>
        </authorList>
    </citation>
    <scope>NUCLEOTIDE SEQUENCE</scope>
    <source>
        <strain evidence="2">CCFEE 5208</strain>
    </source>
</reference>
<dbReference type="CDD" id="cd12108">
    <property type="entry name" value="Hr-like"/>
    <property type="match status" value="1"/>
</dbReference>
<accession>A0AAN6H741</accession>
<dbReference type="AlphaFoldDB" id="A0AAN6H741"/>
<dbReference type="EMBL" id="JAUJLE010000407">
    <property type="protein sequence ID" value="KAK0957364.1"/>
    <property type="molecule type" value="Genomic_DNA"/>
</dbReference>